<dbReference type="SUPFAM" id="SSF81593">
    <property type="entry name" value="Nucleotidyltransferase substrate binding subunit/domain"/>
    <property type="match status" value="1"/>
</dbReference>
<evidence type="ECO:0000313" key="4">
    <source>
        <dbReference type="Proteomes" id="UP000649826"/>
    </source>
</evidence>
<comment type="similarity">
    <text evidence="1">Belongs to the UPF0332 family.</text>
</comment>
<protein>
    <submittedName>
        <fullName evidence="3">HEPN domain-containing protein</fullName>
    </submittedName>
</protein>
<comment type="caution">
    <text evidence="3">The sequence shown here is derived from an EMBL/GenBank/DDBJ whole genome shotgun (WGS) entry which is preliminary data.</text>
</comment>
<dbReference type="RefSeq" id="WP_019160666.1">
    <property type="nucleotide sequence ID" value="NZ_JACOQG010000002.1"/>
</dbReference>
<name>A0ABR7IEJ9_9FIRM</name>
<evidence type="ECO:0000313" key="3">
    <source>
        <dbReference type="EMBL" id="MBC5778447.1"/>
    </source>
</evidence>
<dbReference type="InterPro" id="IPR052226">
    <property type="entry name" value="UPF0332_toxin"/>
</dbReference>
<evidence type="ECO:0000259" key="2">
    <source>
        <dbReference type="Pfam" id="PF05168"/>
    </source>
</evidence>
<reference evidence="3 4" key="1">
    <citation type="submission" date="2020-08" db="EMBL/GenBank/DDBJ databases">
        <title>Genome public.</title>
        <authorList>
            <person name="Liu C."/>
            <person name="Sun Q."/>
        </authorList>
    </citation>
    <scope>NUCLEOTIDE SEQUENCE [LARGE SCALE GENOMIC DNA]</scope>
    <source>
        <strain evidence="3 4">M29</strain>
    </source>
</reference>
<dbReference type="PANTHER" id="PTHR36565:SF1">
    <property type="entry name" value="UPF0332 PROTEIN TM_1000"/>
    <property type="match status" value="1"/>
</dbReference>
<keyword evidence="4" id="KW-1185">Reference proteome</keyword>
<sequence length="134" mass="15597">MNDKKEDLCIYRIRNAVETLGVAALCLESQHYKDSINRSYYAAFYAIKAVLALEEIDFKRHKDAVAYFNKTYVATEIFSREMGKKLGRLKQERESSDYDDFYVASLTDATDQYNSAKLIIDEIEKYLADKSIQY</sequence>
<feature type="domain" description="HEPN" evidence="2">
    <location>
        <begin position="12"/>
        <end position="125"/>
    </location>
</feature>
<dbReference type="Gene3D" id="1.20.120.330">
    <property type="entry name" value="Nucleotidyltransferases domain 2"/>
    <property type="match status" value="1"/>
</dbReference>
<evidence type="ECO:0000256" key="1">
    <source>
        <dbReference type="ARBA" id="ARBA00038248"/>
    </source>
</evidence>
<dbReference type="Proteomes" id="UP000649826">
    <property type="component" value="Unassembled WGS sequence"/>
</dbReference>
<proteinExistence type="inferred from homology"/>
<accession>A0ABR7IEJ9</accession>
<gene>
    <name evidence="3" type="ORF">H8Z82_02005</name>
</gene>
<dbReference type="PANTHER" id="PTHR36565">
    <property type="entry name" value="UPF0332 PROTEIN TM_1000"/>
    <property type="match status" value="1"/>
</dbReference>
<dbReference type="EMBL" id="JACOQG010000002">
    <property type="protein sequence ID" value="MBC5778447.1"/>
    <property type="molecule type" value="Genomic_DNA"/>
</dbReference>
<organism evidence="3 4">
    <name type="scientific">Blautia difficilis</name>
    <dbReference type="NCBI Taxonomy" id="2763027"/>
    <lineage>
        <taxon>Bacteria</taxon>
        <taxon>Bacillati</taxon>
        <taxon>Bacillota</taxon>
        <taxon>Clostridia</taxon>
        <taxon>Lachnospirales</taxon>
        <taxon>Lachnospiraceae</taxon>
        <taxon>Blautia</taxon>
    </lineage>
</organism>
<dbReference type="Pfam" id="PF05168">
    <property type="entry name" value="HEPN"/>
    <property type="match status" value="1"/>
</dbReference>
<dbReference type="InterPro" id="IPR007842">
    <property type="entry name" value="HEPN_dom"/>
</dbReference>